<protein>
    <recommendedName>
        <fullName evidence="2">alpha-L-rhamnosidase</fullName>
        <ecNumber evidence="2">3.2.1.40</ecNumber>
    </recommendedName>
</protein>
<reference evidence="10" key="1">
    <citation type="journal article" date="2019" name="Int. J. Syst. Evol. Microbiol.">
        <title>The Global Catalogue of Microorganisms (GCM) 10K type strain sequencing project: providing services to taxonomists for standard genome sequencing and annotation.</title>
        <authorList>
            <consortium name="The Broad Institute Genomics Platform"/>
            <consortium name="The Broad Institute Genome Sequencing Center for Infectious Disease"/>
            <person name="Wu L."/>
            <person name="Ma J."/>
        </authorList>
    </citation>
    <scope>NUCLEOTIDE SEQUENCE [LARGE SCALE GENOMIC DNA]</scope>
    <source>
        <strain evidence="10">CGMCC 4.7173</strain>
    </source>
</reference>
<dbReference type="EMBL" id="JBHSQQ010000100">
    <property type="protein sequence ID" value="MFC5943208.1"/>
    <property type="molecule type" value="Genomic_DNA"/>
</dbReference>
<comment type="catalytic activity">
    <reaction evidence="1">
        <text>Hydrolysis of terminal non-reducing alpha-L-rhamnose residues in alpha-L-rhamnosides.</text>
        <dbReference type="EC" id="3.2.1.40"/>
    </reaction>
</comment>
<evidence type="ECO:0000256" key="3">
    <source>
        <dbReference type="ARBA" id="ARBA00022801"/>
    </source>
</evidence>
<evidence type="ECO:0000259" key="5">
    <source>
        <dbReference type="Pfam" id="PF05592"/>
    </source>
</evidence>
<dbReference type="EC" id="3.2.1.40" evidence="2"/>
<evidence type="ECO:0000313" key="9">
    <source>
        <dbReference type="EMBL" id="MFC5943208.1"/>
    </source>
</evidence>
<dbReference type="Gene3D" id="2.60.420.10">
    <property type="entry name" value="Maltose phosphorylase, domain 3"/>
    <property type="match status" value="1"/>
</dbReference>
<dbReference type="InterPro" id="IPR012341">
    <property type="entry name" value="6hp_glycosidase-like_sf"/>
</dbReference>
<evidence type="ECO:0000259" key="7">
    <source>
        <dbReference type="Pfam" id="PF17389"/>
    </source>
</evidence>
<name>A0ABW1HQ11_9ACTN</name>
<dbReference type="Pfam" id="PF17389">
    <property type="entry name" value="Bac_rhamnosid6H"/>
    <property type="match status" value="1"/>
</dbReference>
<dbReference type="InterPro" id="IPR013737">
    <property type="entry name" value="Bac_rhamnosid_N"/>
</dbReference>
<dbReference type="SUPFAM" id="SSF48208">
    <property type="entry name" value="Six-hairpin glycosidases"/>
    <property type="match status" value="1"/>
</dbReference>
<dbReference type="Proteomes" id="UP001596207">
    <property type="component" value="Unassembled WGS sequence"/>
</dbReference>
<feature type="domain" description="Alpha-L-rhamnosidase six-hairpin glycosidase" evidence="7">
    <location>
        <begin position="448"/>
        <end position="802"/>
    </location>
</feature>
<keyword evidence="10" id="KW-1185">Reference proteome</keyword>
<feature type="domain" description="Alpha-L-rhamnosidase C-terminal" evidence="8">
    <location>
        <begin position="804"/>
        <end position="879"/>
    </location>
</feature>
<organism evidence="9 10">
    <name type="scientific">Micromonospora harpali</name>
    <dbReference type="NCBI Taxonomy" id="1490225"/>
    <lineage>
        <taxon>Bacteria</taxon>
        <taxon>Bacillati</taxon>
        <taxon>Actinomycetota</taxon>
        <taxon>Actinomycetes</taxon>
        <taxon>Micromonosporales</taxon>
        <taxon>Micromonosporaceae</taxon>
        <taxon>Micromonospora</taxon>
    </lineage>
</organism>
<dbReference type="GO" id="GO:0016787">
    <property type="term" value="F:hydrolase activity"/>
    <property type="evidence" value="ECO:0007669"/>
    <property type="project" value="UniProtKB-KW"/>
</dbReference>
<comment type="caution">
    <text evidence="9">The sequence shown here is derived from an EMBL/GenBank/DDBJ whole genome shotgun (WGS) entry which is preliminary data.</text>
</comment>
<dbReference type="InterPro" id="IPR013783">
    <property type="entry name" value="Ig-like_fold"/>
</dbReference>
<dbReference type="InterPro" id="IPR035396">
    <property type="entry name" value="Bac_rhamnosid6H"/>
</dbReference>
<keyword evidence="3 9" id="KW-0378">Hydrolase</keyword>
<dbReference type="InterPro" id="IPR016007">
    <property type="entry name" value="Alpha_rhamnosid"/>
</dbReference>
<evidence type="ECO:0000256" key="4">
    <source>
        <dbReference type="SAM" id="MobiDB-lite"/>
    </source>
</evidence>
<evidence type="ECO:0000256" key="2">
    <source>
        <dbReference type="ARBA" id="ARBA00012652"/>
    </source>
</evidence>
<feature type="domain" description="Alpha-L-rhamnosidase concanavalin-like" evidence="5">
    <location>
        <begin position="338"/>
        <end position="428"/>
    </location>
</feature>
<dbReference type="InterPro" id="IPR035398">
    <property type="entry name" value="Bac_rhamnosid_C"/>
</dbReference>
<feature type="domain" description="Bacterial alpha-L-rhamnosidase N-terminal" evidence="6">
    <location>
        <begin position="159"/>
        <end position="323"/>
    </location>
</feature>
<dbReference type="RefSeq" id="WP_353901559.1">
    <property type="nucleotide sequence ID" value="NZ_CP158970.1"/>
</dbReference>
<proteinExistence type="predicted"/>
<dbReference type="InterPro" id="IPR008928">
    <property type="entry name" value="6-hairpin_glycosidase_sf"/>
</dbReference>
<dbReference type="Pfam" id="PF25788">
    <property type="entry name" value="Ig_Rha78A_N"/>
    <property type="match status" value="1"/>
</dbReference>
<dbReference type="Pfam" id="PF08531">
    <property type="entry name" value="Bac_rhamnosid_N"/>
    <property type="match status" value="1"/>
</dbReference>
<evidence type="ECO:0000259" key="8">
    <source>
        <dbReference type="Pfam" id="PF17390"/>
    </source>
</evidence>
<dbReference type="Pfam" id="PF17390">
    <property type="entry name" value="Bac_rhamnosid_C"/>
    <property type="match status" value="1"/>
</dbReference>
<dbReference type="Gene3D" id="2.60.40.10">
    <property type="entry name" value="Immunoglobulins"/>
    <property type="match status" value="1"/>
</dbReference>
<evidence type="ECO:0000313" key="10">
    <source>
        <dbReference type="Proteomes" id="UP001596207"/>
    </source>
</evidence>
<dbReference type="PANTHER" id="PTHR33307">
    <property type="entry name" value="ALPHA-RHAMNOSIDASE (EUROFUNG)"/>
    <property type="match status" value="1"/>
</dbReference>
<dbReference type="Gene3D" id="2.60.120.260">
    <property type="entry name" value="Galactose-binding domain-like"/>
    <property type="match status" value="2"/>
</dbReference>
<gene>
    <name evidence="9" type="ORF">ACFPZ4_17195</name>
</gene>
<dbReference type="Pfam" id="PF05592">
    <property type="entry name" value="Bac_rhamnosid"/>
    <property type="match status" value="1"/>
</dbReference>
<accession>A0ABW1HQ11</accession>
<feature type="region of interest" description="Disordered" evidence="4">
    <location>
        <begin position="1"/>
        <end position="23"/>
    </location>
</feature>
<sequence length="903" mass="97642">MPTTDIGRRAMTAEPGCGPRGMRVGGRVAPLGVPGTAPHLSWSVPGGAEIDPDRGFRVSVAASRQAVESDRDLAWATTCARPWTVYAGPPLTSRDRRYWRVTATDRSGRPVGSATAAFEVGLTDPGDWSATWISAPVPTYRRESWDPCPYLRHEFDVDEVGTARVYASALGLYRLWLNGVELTADALYRPGWTDYRTRVYHQTFDCGAALRPGRNTLAAVLANGWYAGRLGLLREPGFYGDRPALLAQLEIDGRPVASTGAGWRAGHGALQATDLLRGESQDLRQEPPGWRLAGFDDAGWAPAEPFAGVTPPVEPQPHDPITTYQVHTGRLVHEHARGPAVFDFGQNLVGWTKLTTRCLPSVELIVRHGEILTPEQLVYRDNLRGAFQEDRFVVPDAGPHQLATSFAMHGFRYAEVWGLPSQLPHHNFTLLPDTSIEAVSVTGLPGPVGEFACSDEHLTRLAANVAWTIRDNFLEVATDCPQRDERLGWLGDAGAIAPTAAYHFDVSAFLAKFARDAADTQGPDGEIRNYAPAIPPSSMRPGAPGWSDGFIRLVHLLVQRYGDLPTAERLFASMVRFLDHVDRANPAGLRVNEVGADFGDWLSLPERDGLELHPGYAYTGAYSTTPTAIVDTAHSYRSFVQLAQIAAWLGRDREAARLADRAAEIRAAYRAAFPLATGGVEDATQAAYAQAVGYGLLTGAEAQEAADRLRAAIERVGHVTTGIHGVEHVLPVLCAHGHADFALELLLRRQMPSWLYMVDQGATTIWEKWDGIRPDGTLATAEMNSFNHCALGAVGRFLFEHVAGIDATETTWTGEITVRAAYSAALGWARAAYDSPAGPIGSSWRWAGDVVEHELRIPATAYATVRAPAGARLVAAGQGGVGGTELRLGPGRHTVAVHGLVAP</sequence>
<evidence type="ECO:0000259" key="6">
    <source>
        <dbReference type="Pfam" id="PF08531"/>
    </source>
</evidence>
<dbReference type="PANTHER" id="PTHR33307:SF6">
    <property type="entry name" value="ALPHA-RHAMNOSIDASE (EUROFUNG)-RELATED"/>
    <property type="match status" value="1"/>
</dbReference>
<evidence type="ECO:0000256" key="1">
    <source>
        <dbReference type="ARBA" id="ARBA00001445"/>
    </source>
</evidence>
<dbReference type="InterPro" id="IPR008902">
    <property type="entry name" value="Rhamnosid_concanavalin"/>
</dbReference>
<dbReference type="Gene3D" id="1.50.10.10">
    <property type="match status" value="1"/>
</dbReference>